<dbReference type="SUPFAM" id="SSF53474">
    <property type="entry name" value="alpha/beta-Hydrolases"/>
    <property type="match status" value="1"/>
</dbReference>
<feature type="signal peptide" evidence="1">
    <location>
        <begin position="1"/>
        <end position="29"/>
    </location>
</feature>
<keyword evidence="2" id="KW-0378">Hydrolase</keyword>
<dbReference type="Proteomes" id="UP001225598">
    <property type="component" value="Chromosome"/>
</dbReference>
<evidence type="ECO:0000313" key="2">
    <source>
        <dbReference type="EMBL" id="WIM68714.1"/>
    </source>
</evidence>
<dbReference type="RefSeq" id="WP_284826440.1">
    <property type="nucleotide sequence ID" value="NZ_CP126969.1"/>
</dbReference>
<dbReference type="Pfam" id="PF00756">
    <property type="entry name" value="Esterase"/>
    <property type="match status" value="1"/>
</dbReference>
<dbReference type="InterPro" id="IPR029058">
    <property type="entry name" value="AB_hydrolase_fold"/>
</dbReference>
<keyword evidence="1" id="KW-0732">Signal</keyword>
<evidence type="ECO:0000256" key="1">
    <source>
        <dbReference type="SAM" id="SignalP"/>
    </source>
</evidence>
<protein>
    <submittedName>
        <fullName evidence="2">Alpha/beta hydrolase-fold protein</fullName>
    </submittedName>
</protein>
<keyword evidence="3" id="KW-1185">Reference proteome</keyword>
<organism evidence="2 3">
    <name type="scientific">Corynebacterium breve</name>
    <dbReference type="NCBI Taxonomy" id="3049799"/>
    <lineage>
        <taxon>Bacteria</taxon>
        <taxon>Bacillati</taxon>
        <taxon>Actinomycetota</taxon>
        <taxon>Actinomycetes</taxon>
        <taxon>Mycobacteriales</taxon>
        <taxon>Corynebacteriaceae</taxon>
        <taxon>Corynebacterium</taxon>
    </lineage>
</organism>
<evidence type="ECO:0000313" key="3">
    <source>
        <dbReference type="Proteomes" id="UP001225598"/>
    </source>
</evidence>
<dbReference type="GO" id="GO:0016787">
    <property type="term" value="F:hydrolase activity"/>
    <property type="evidence" value="ECO:0007669"/>
    <property type="project" value="UniProtKB-KW"/>
</dbReference>
<sequence>MELNPRRGLSLALASALSLSVLVAPDALAQSSASGQPLGQSDASSAGVEASSLSSASLMEGPLGDLAFGTHVFGGSSGSSQALGSSTVDIADTFPDPNAPAAEFVSLVHERDNLWTLTVYSPSMQREITNDLVLPEGGPDNTTPRPTYYLLGGAGGGGWTGAGGAPDFFKDKLINVVTPRGAVGSQQADWAHEDPEMGIYKWSTYLAKELPQLIDEMFYGNGTDGIGGMSMSGGPALHIATMDDRFKVAGTYSSCQSTTGVLGQPFASSTVRFYGGDPANMWGASSDPAWAEHSPMLNLEDMRGIKLFAAASRGVPTETDEEVKDSPMPALVVDEQFAYACSRAFVDNARDAGLDIDWYEFDEGTHNWGLFRRQLPETWKTIGPALGVE</sequence>
<feature type="chain" id="PRO_5046094697" evidence="1">
    <location>
        <begin position="30"/>
        <end position="389"/>
    </location>
</feature>
<dbReference type="InterPro" id="IPR000801">
    <property type="entry name" value="Esterase-like"/>
</dbReference>
<dbReference type="Gene3D" id="3.40.50.1820">
    <property type="entry name" value="alpha/beta hydrolase"/>
    <property type="match status" value="1"/>
</dbReference>
<gene>
    <name evidence="2" type="ORF">QP027_04835</name>
</gene>
<dbReference type="EMBL" id="CP126969">
    <property type="protein sequence ID" value="WIM68714.1"/>
    <property type="molecule type" value="Genomic_DNA"/>
</dbReference>
<name>A0ABY8VGS2_9CORY</name>
<accession>A0ABY8VGS2</accession>
<proteinExistence type="predicted"/>
<reference evidence="2 3" key="1">
    <citation type="submission" date="2023-05" db="EMBL/GenBank/DDBJ databases">
        <title>Corynebacterium suedekumii sp. nov. and Corynebacterium breve sp. nov. isolated from raw cow's milk.</title>
        <authorList>
            <person name="Baer M.K."/>
            <person name="Mehl L."/>
            <person name="Hellmuth R."/>
            <person name="Marke G."/>
            <person name="Lipski A."/>
        </authorList>
    </citation>
    <scope>NUCLEOTIDE SEQUENCE [LARGE SCALE GENOMIC DNA]</scope>
    <source>
        <strain evidence="2 3">R4</strain>
    </source>
</reference>